<dbReference type="GeneID" id="19881818"/>
<dbReference type="OrthoDB" id="755951at2759"/>
<dbReference type="VEuPathDB" id="MicrosporidiaDB:VICG_01107"/>
<dbReference type="AlphaFoldDB" id="L2GM05"/>
<gene>
    <name evidence="3" type="ORF">VICG_01107</name>
</gene>
<reference evidence="4" key="1">
    <citation type="submission" date="2011-05" db="EMBL/GenBank/DDBJ databases">
        <title>The genome sequence of Vittaforma corneae strain ATCC 50505.</title>
        <authorList>
            <consortium name="The Broad Institute Genome Sequencing Platform"/>
            <person name="Cuomo C."/>
            <person name="Didier E."/>
            <person name="Bowers L."/>
            <person name="Young S.K."/>
            <person name="Zeng Q."/>
            <person name="Gargeya S."/>
            <person name="Fitzgerald M."/>
            <person name="Haas B."/>
            <person name="Abouelleil A."/>
            <person name="Alvarado L."/>
            <person name="Arachchi H.M."/>
            <person name="Berlin A."/>
            <person name="Chapman S.B."/>
            <person name="Gearin G."/>
            <person name="Goldberg J."/>
            <person name="Griggs A."/>
            <person name="Gujja S."/>
            <person name="Hansen M."/>
            <person name="Heiman D."/>
            <person name="Howarth C."/>
            <person name="Larimer J."/>
            <person name="Lui A."/>
            <person name="MacDonald P.J.P."/>
            <person name="McCowen C."/>
            <person name="Montmayeur A."/>
            <person name="Murphy C."/>
            <person name="Neiman D."/>
            <person name="Pearson M."/>
            <person name="Priest M."/>
            <person name="Roberts A."/>
            <person name="Saif S."/>
            <person name="Shea T."/>
            <person name="Sisk P."/>
            <person name="Stolte C."/>
            <person name="Sykes S."/>
            <person name="Wortman J."/>
            <person name="Nusbaum C."/>
            <person name="Birren B."/>
        </authorList>
    </citation>
    <scope>NUCLEOTIDE SEQUENCE [LARGE SCALE GENOMIC DNA]</scope>
    <source>
        <strain evidence="4">ATCC 50505</strain>
    </source>
</reference>
<dbReference type="InParanoid" id="L2GM05"/>
<evidence type="ECO:0000256" key="1">
    <source>
        <dbReference type="ARBA" id="ARBA00022676"/>
    </source>
</evidence>
<dbReference type="CDD" id="cd03788">
    <property type="entry name" value="GT20_TPS"/>
    <property type="match status" value="1"/>
</dbReference>
<dbReference type="RefSeq" id="XP_007604553.1">
    <property type="nucleotide sequence ID" value="XM_007604491.1"/>
</dbReference>
<dbReference type="GO" id="GO:0003825">
    <property type="term" value="F:alpha,alpha-trehalose-phosphate synthase (UDP-forming) activity"/>
    <property type="evidence" value="ECO:0007669"/>
    <property type="project" value="TreeGrafter"/>
</dbReference>
<dbReference type="STRING" id="993615.L2GM05"/>
<keyword evidence="1" id="KW-0328">Glycosyltransferase</keyword>
<evidence type="ECO:0000256" key="2">
    <source>
        <dbReference type="ARBA" id="ARBA00022679"/>
    </source>
</evidence>
<dbReference type="PANTHER" id="PTHR10788:SF106">
    <property type="entry name" value="BCDNA.GH08860"/>
    <property type="match status" value="1"/>
</dbReference>
<dbReference type="Pfam" id="PF00982">
    <property type="entry name" value="Glyco_transf_20"/>
    <property type="match status" value="1"/>
</dbReference>
<proteinExistence type="predicted"/>
<keyword evidence="2" id="KW-0808">Transferase</keyword>
<dbReference type="GO" id="GO:0005992">
    <property type="term" value="P:trehalose biosynthetic process"/>
    <property type="evidence" value="ECO:0007669"/>
    <property type="project" value="InterPro"/>
</dbReference>
<organism evidence="3 4">
    <name type="scientific">Vittaforma corneae (strain ATCC 50505)</name>
    <name type="common">Microsporidian parasite</name>
    <name type="synonym">Nosema corneum</name>
    <dbReference type="NCBI Taxonomy" id="993615"/>
    <lineage>
        <taxon>Eukaryota</taxon>
        <taxon>Fungi</taxon>
        <taxon>Fungi incertae sedis</taxon>
        <taxon>Microsporidia</taxon>
        <taxon>Nosematidae</taxon>
        <taxon>Vittaforma</taxon>
    </lineage>
</organism>
<dbReference type="SUPFAM" id="SSF53756">
    <property type="entry name" value="UDP-Glycosyltransferase/glycogen phosphorylase"/>
    <property type="match status" value="1"/>
</dbReference>
<dbReference type="Proteomes" id="UP000011082">
    <property type="component" value="Unassembled WGS sequence"/>
</dbReference>
<dbReference type="InterPro" id="IPR001830">
    <property type="entry name" value="Glyco_trans_20"/>
</dbReference>
<evidence type="ECO:0000313" key="4">
    <source>
        <dbReference type="Proteomes" id="UP000011082"/>
    </source>
</evidence>
<sequence length="464" mass="52990">MKLIVVSNRLPITVSEDDNGFKYKKTSGGLVTGIEGLSKHISFVWMGNISGIPLTEENKATITKDCWEKFHSVPVFISPETNDRCYNGFCNAILWPTIHSFPDDVCFDFSDYEAYKKYNSIFAKKILESSDDDDIIWVHDYHLMLVPEILRREKPSLKIMFFLHTAFCEFDLLSPLMCRKEIIQSISQCDVMGFHVPDYALNFREAAEREGIDVGNKIRAIPIGIDPELFRNCLKEEETIKKIKEFKKRFAGKRIILGVDRTDYIKGLPYKMKGFQRLLARNPDLIDKVVLLQIAIPSRQDVKEYASYTTKMSEIVSKTNGMIGSIESTPVHFLFNSVSLNELCAIYSVSDMILITSMADGMNLVALEYVACQDENHGLVILSQFAGASATLQGCIEHNPSNTEEIAEALEQGLKLTKEERKKNHEMNRRNVDMFTSLKWAEDNLEQVCKDWRKAISIQKDENK</sequence>
<dbReference type="FunFam" id="3.40.50.2000:FF:000010">
    <property type="entry name" value="Alpha,alpha-trehalose-phosphate synthase"/>
    <property type="match status" value="1"/>
</dbReference>
<keyword evidence="4" id="KW-1185">Reference proteome</keyword>
<name>L2GM05_VITCO</name>
<dbReference type="GO" id="GO:0004805">
    <property type="term" value="F:trehalose-phosphatase activity"/>
    <property type="evidence" value="ECO:0007669"/>
    <property type="project" value="TreeGrafter"/>
</dbReference>
<protein>
    <submittedName>
        <fullName evidence="3">Alpha,alpha-trehalose-phosphate synthase (UDP-forming)</fullName>
    </submittedName>
</protein>
<evidence type="ECO:0000313" key="3">
    <source>
        <dbReference type="EMBL" id="ELA41923.1"/>
    </source>
</evidence>
<dbReference type="PANTHER" id="PTHR10788">
    <property type="entry name" value="TREHALOSE-6-PHOSPHATE SYNTHASE"/>
    <property type="match status" value="1"/>
</dbReference>
<dbReference type="HOGENOM" id="CLU_002351_7_2_1"/>
<dbReference type="Gene3D" id="3.40.50.2000">
    <property type="entry name" value="Glycogen Phosphorylase B"/>
    <property type="match status" value="2"/>
</dbReference>
<dbReference type="OMA" id="NRTIWPL"/>
<dbReference type="FunCoup" id="L2GM05">
    <property type="interactions" value="16"/>
</dbReference>
<accession>L2GM05</accession>
<dbReference type="EMBL" id="JH370137">
    <property type="protein sequence ID" value="ELA41923.1"/>
    <property type="molecule type" value="Genomic_DNA"/>
</dbReference>
<dbReference type="GO" id="GO:0005829">
    <property type="term" value="C:cytosol"/>
    <property type="evidence" value="ECO:0007669"/>
    <property type="project" value="TreeGrafter"/>
</dbReference>